<dbReference type="HOGENOM" id="CLU_1588500_0_0_1"/>
<dbReference type="EMBL" id="ACPB03028822">
    <property type="status" value="NOT_ANNOTATED_CDS"/>
    <property type="molecule type" value="Genomic_DNA"/>
</dbReference>
<dbReference type="GO" id="GO:0006884">
    <property type="term" value="P:cell volume homeostasis"/>
    <property type="evidence" value="ECO:0007669"/>
    <property type="project" value="TreeGrafter"/>
</dbReference>
<comment type="subcellular location">
    <subcellularLocation>
        <location evidence="1">Membrane</location>
        <topology evidence="1">Multi-pass membrane protein</topology>
    </subcellularLocation>
</comment>
<dbReference type="InterPro" id="IPR004841">
    <property type="entry name" value="AA-permease/SLC12A_dom"/>
</dbReference>
<evidence type="ECO:0000256" key="1">
    <source>
        <dbReference type="ARBA" id="ARBA00004141"/>
    </source>
</evidence>
<dbReference type="Proteomes" id="UP000015103">
    <property type="component" value="Unassembled WGS sequence"/>
</dbReference>
<evidence type="ECO:0000256" key="3">
    <source>
        <dbReference type="ARBA" id="ARBA00022989"/>
    </source>
</evidence>
<keyword evidence="4" id="KW-0472">Membrane</keyword>
<dbReference type="STRING" id="13249.T1HQ51"/>
<evidence type="ECO:0000256" key="2">
    <source>
        <dbReference type="ARBA" id="ARBA00022692"/>
    </source>
</evidence>
<proteinExistence type="predicted"/>
<dbReference type="PANTHER" id="PTHR11827">
    <property type="entry name" value="SOLUTE CARRIER FAMILY 12, CATION COTRANSPORTERS"/>
    <property type="match status" value="1"/>
</dbReference>
<dbReference type="InterPro" id="IPR004842">
    <property type="entry name" value="SLC12A_fam"/>
</dbReference>
<dbReference type="GO" id="GO:0055064">
    <property type="term" value="P:chloride ion homeostasis"/>
    <property type="evidence" value="ECO:0007669"/>
    <property type="project" value="TreeGrafter"/>
</dbReference>
<keyword evidence="3" id="KW-1133">Transmembrane helix</keyword>
<dbReference type="EnsemblMetazoa" id="RPRC006175-RA">
    <property type="protein sequence ID" value="RPRC006175-PA"/>
    <property type="gene ID" value="RPRC006175"/>
</dbReference>
<evidence type="ECO:0000313" key="6">
    <source>
        <dbReference type="EnsemblMetazoa" id="RPRC006175-PA"/>
    </source>
</evidence>
<dbReference type="PANTHER" id="PTHR11827:SF72">
    <property type="entry name" value="GH08340P"/>
    <property type="match status" value="1"/>
</dbReference>
<dbReference type="eggNOG" id="KOG1288">
    <property type="taxonomic scope" value="Eukaryota"/>
</dbReference>
<dbReference type="GO" id="GO:0055075">
    <property type="term" value="P:potassium ion homeostasis"/>
    <property type="evidence" value="ECO:0007669"/>
    <property type="project" value="TreeGrafter"/>
</dbReference>
<dbReference type="AlphaFoldDB" id="T1HQ51"/>
<dbReference type="GO" id="GO:0016020">
    <property type="term" value="C:membrane"/>
    <property type="evidence" value="ECO:0007669"/>
    <property type="project" value="UniProtKB-SubCell"/>
</dbReference>
<keyword evidence="7" id="KW-1185">Reference proteome</keyword>
<feature type="domain" description="Amino acid permease/ SLC12A" evidence="5">
    <location>
        <begin position="86"/>
        <end position="143"/>
    </location>
</feature>
<keyword evidence="2" id="KW-0812">Transmembrane</keyword>
<dbReference type="GO" id="GO:0015379">
    <property type="term" value="F:potassium:chloride symporter activity"/>
    <property type="evidence" value="ECO:0007669"/>
    <property type="project" value="TreeGrafter"/>
</dbReference>
<name>T1HQ51_RHOPR</name>
<accession>T1HQ51</accession>
<evidence type="ECO:0000256" key="4">
    <source>
        <dbReference type="ARBA" id="ARBA00023136"/>
    </source>
</evidence>
<organism evidence="6 7">
    <name type="scientific">Rhodnius prolixus</name>
    <name type="common">Triatomid bug</name>
    <dbReference type="NCBI Taxonomy" id="13249"/>
    <lineage>
        <taxon>Eukaryota</taxon>
        <taxon>Metazoa</taxon>
        <taxon>Ecdysozoa</taxon>
        <taxon>Arthropoda</taxon>
        <taxon>Hexapoda</taxon>
        <taxon>Insecta</taxon>
        <taxon>Pterygota</taxon>
        <taxon>Neoptera</taxon>
        <taxon>Paraneoptera</taxon>
        <taxon>Hemiptera</taxon>
        <taxon>Heteroptera</taxon>
        <taxon>Panheteroptera</taxon>
        <taxon>Cimicomorpha</taxon>
        <taxon>Reduviidae</taxon>
        <taxon>Triatominae</taxon>
        <taxon>Rhodnius</taxon>
    </lineage>
</organism>
<reference evidence="6" key="1">
    <citation type="submission" date="2015-05" db="UniProtKB">
        <authorList>
            <consortium name="EnsemblMetazoa"/>
        </authorList>
    </citation>
    <scope>IDENTIFICATION</scope>
</reference>
<evidence type="ECO:0000259" key="5">
    <source>
        <dbReference type="Pfam" id="PF00324"/>
    </source>
</evidence>
<dbReference type="VEuPathDB" id="VectorBase:RPRC006175"/>
<protein>
    <submittedName>
        <fullName evidence="6">AA_permease domain-containing protein</fullName>
    </submittedName>
</protein>
<evidence type="ECO:0000313" key="7">
    <source>
        <dbReference type="Proteomes" id="UP000015103"/>
    </source>
</evidence>
<dbReference type="InParanoid" id="T1HQ51"/>
<sequence>MVTSVESIVMDLTGSINDPTFSEMPEPSSNRLPNILYKRISGWFGLGCLSSSKKSDEGYVEFGQTDVEASLGRTLGTFAGVFSPVALSMFSALLFLRVGYIVGNAGLLISLLQFIIAYTILFFTVTSICAISTNGAVEGGGAYCILIVNLYALRIASNVLASSLTVNI</sequence>
<dbReference type="Pfam" id="PF00324">
    <property type="entry name" value="AA_permease"/>
    <property type="match status" value="1"/>
</dbReference>